<dbReference type="AlphaFoldDB" id="A0AAF0JE11"/>
<evidence type="ECO:0000256" key="4">
    <source>
        <dbReference type="SAM" id="Coils"/>
    </source>
</evidence>
<feature type="coiled-coil region" evidence="4">
    <location>
        <begin position="241"/>
        <end position="282"/>
    </location>
</feature>
<proteinExistence type="inferred from homology"/>
<evidence type="ECO:0000259" key="6">
    <source>
        <dbReference type="Pfam" id="PF13476"/>
    </source>
</evidence>
<keyword evidence="3 4" id="KW-0175">Coiled coil</keyword>
<feature type="coiled-coil region" evidence="4">
    <location>
        <begin position="374"/>
        <end position="408"/>
    </location>
</feature>
<dbReference type="InterPro" id="IPR038729">
    <property type="entry name" value="Rad50/SbcC_AAA"/>
</dbReference>
<dbReference type="PANTHER" id="PTHR45916">
    <property type="entry name" value="STRUCTURAL MAINTENANCE OF CHROMOSOMES PROTEIN 5"/>
    <property type="match status" value="1"/>
</dbReference>
<dbReference type="GO" id="GO:0030915">
    <property type="term" value="C:Smc5-Smc6 complex"/>
    <property type="evidence" value="ECO:0007669"/>
    <property type="project" value="TreeGrafter"/>
</dbReference>
<feature type="coiled-coil region" evidence="4">
    <location>
        <begin position="443"/>
        <end position="470"/>
    </location>
</feature>
<feature type="coiled-coil region" evidence="4">
    <location>
        <begin position="675"/>
        <end position="754"/>
    </location>
</feature>
<sequence length="1137" mass="130597">MASERSHRRTKRRREDQGEHVDEGREFTERNYDALEDGQRLQQAADTSSHPQNAHVEDSSQTMPGSGVRDRGSTCENFVTYDAVEFFPGPHLNMIIGPNGTGKSTVVCAIALGLGWKPSVLGRAKDIASYVKLGHQQGWVEIELQGLQDGPNLTVRRVLFRESNSSDWMLNGRMASAREVHEAISQFHIEVGNLCTFLPQDRVADFASMTPARLLQETQHAAGDARLSEWHADLIIHGQQLSTIKTRIERDEQERDHLEERNQVLERDVRRYEQRVELEKQVAILNARIPYAQYREAKLRYDRARADRSLAKQTVREVETAMEPINNQKERIEQNAQKLDLRTTEQRKEAESVHVTMKRILHDREQGELEMAGLHEQEKLLEQAESNRQNLITELKSKISELEKQTEQAPPPSTTSQLDGELRSLKSALRTITEDMRENEIQRTDLASEERRLLSRRQQAEQKLTQLDNVRHQRIQILAQADQDTYKAIQWLASHRELFQKEIYDPVLVLLDVKQPDAARAIESCLNWNIQRTFVCQCRADYDLFTRELIDKRGWRLNVVELEGGRALEAYTSPMSVDDLHSIGFDDYAINLVDAPSDVLRYLCQAAHFHLIPIAARPNVDAEIVERNGQFQRYIIGTTIFTTLLSKYGKRLPVTQSRELKPLRNFAHSAQSEVREQAERDLALITESLERLSSRKHSLEATHDANKQEYRQLAEKRDQLAEQQREAQHVINSYRKTRAVLDAERQKLQREETRAPISVQRKTIADQRRKCALELGKLAERMLRSINSLMHSREECDILMLKSITFASQLSQLTGMLREHQSKLRDAHHVLEQTLMTFTQVKEETLACKRRYERRMEESDDAFRDLFRDQFAEDVASVDQLELELQSAQAALDIPWGVGPNVVEAFKQRKAKIAQLNGTIDAALLEKAQAEAKIERIEHNWLPALERLISKVNERFSLAFQRRCSSLIAGLGCAGEIRLARDDDYEKWGIDVLVKFRDTEPLKLLTGQRQSGGVRHEPRLTQERSLSTILYLLSLTELSRSPFSLVDEINQGMDPRAERAVHNQMVAITCRSEASQYFLITPKLLSGLQYHPLMKVLLINNGDWLPERLNCTFVPYTVSHVLASKRARNASLLPIAS</sequence>
<dbReference type="GO" id="GO:0005634">
    <property type="term" value="C:nucleus"/>
    <property type="evidence" value="ECO:0007669"/>
    <property type="project" value="TreeGrafter"/>
</dbReference>
<protein>
    <recommendedName>
        <fullName evidence="2">Structural maintenance of chromosomes protein 5</fullName>
    </recommendedName>
</protein>
<dbReference type="InterPro" id="IPR027417">
    <property type="entry name" value="P-loop_NTPase"/>
</dbReference>
<dbReference type="Gene3D" id="3.40.50.300">
    <property type="entry name" value="P-loop containing nucleotide triphosphate hydrolases"/>
    <property type="match status" value="2"/>
</dbReference>
<dbReference type="EMBL" id="CP118376">
    <property type="protein sequence ID" value="WFD43035.1"/>
    <property type="molecule type" value="Genomic_DNA"/>
</dbReference>
<accession>A0AAF0JE11</accession>
<dbReference type="Pfam" id="PF13476">
    <property type="entry name" value="AAA_23"/>
    <property type="match status" value="1"/>
</dbReference>
<evidence type="ECO:0000313" key="8">
    <source>
        <dbReference type="Proteomes" id="UP001214628"/>
    </source>
</evidence>
<evidence type="ECO:0000256" key="5">
    <source>
        <dbReference type="SAM" id="MobiDB-lite"/>
    </source>
</evidence>
<evidence type="ECO:0000256" key="2">
    <source>
        <dbReference type="ARBA" id="ARBA00018687"/>
    </source>
</evidence>
<feature type="domain" description="Rad50/SbcC-type AAA" evidence="6">
    <location>
        <begin position="75"/>
        <end position="282"/>
    </location>
</feature>
<reference evidence="7" key="1">
    <citation type="submission" date="2023-02" db="EMBL/GenBank/DDBJ databases">
        <title>Mating type loci evolution in Malassezia.</title>
        <authorList>
            <person name="Coelho M.A."/>
        </authorList>
    </citation>
    <scope>NUCLEOTIDE SEQUENCE</scope>
    <source>
        <strain evidence="7">CBS 14136</strain>
    </source>
</reference>
<name>A0AAF0JE11_9BASI</name>
<dbReference type="Proteomes" id="UP001214628">
    <property type="component" value="Chromosome 2"/>
</dbReference>
<dbReference type="GO" id="GO:0016887">
    <property type="term" value="F:ATP hydrolysis activity"/>
    <property type="evidence" value="ECO:0007669"/>
    <property type="project" value="InterPro"/>
</dbReference>
<dbReference type="GO" id="GO:0003697">
    <property type="term" value="F:single-stranded DNA binding"/>
    <property type="evidence" value="ECO:0007669"/>
    <property type="project" value="TreeGrafter"/>
</dbReference>
<dbReference type="SUPFAM" id="SSF52540">
    <property type="entry name" value="P-loop containing nucleoside triphosphate hydrolases"/>
    <property type="match status" value="2"/>
</dbReference>
<evidence type="ECO:0000313" key="7">
    <source>
        <dbReference type="EMBL" id="WFD43035.1"/>
    </source>
</evidence>
<feature type="compositionally biased region" description="Polar residues" evidence="5">
    <location>
        <begin position="40"/>
        <end position="52"/>
    </location>
</feature>
<feature type="coiled-coil region" evidence="4">
    <location>
        <begin position="315"/>
        <end position="349"/>
    </location>
</feature>
<evidence type="ECO:0000256" key="1">
    <source>
        <dbReference type="ARBA" id="ARBA00010171"/>
    </source>
</evidence>
<dbReference type="PANTHER" id="PTHR45916:SF1">
    <property type="entry name" value="STRUCTURAL MAINTENANCE OF CHROMOSOMES PROTEIN 5"/>
    <property type="match status" value="1"/>
</dbReference>
<feature type="compositionally biased region" description="Basic and acidic residues" evidence="5">
    <location>
        <begin position="13"/>
        <end position="39"/>
    </location>
</feature>
<comment type="similarity">
    <text evidence="1">Belongs to the SMC family. SMC5 subfamily.</text>
</comment>
<organism evidence="7 8">
    <name type="scientific">Malassezia psittaci</name>
    <dbReference type="NCBI Taxonomy" id="1821823"/>
    <lineage>
        <taxon>Eukaryota</taxon>
        <taxon>Fungi</taxon>
        <taxon>Dikarya</taxon>
        <taxon>Basidiomycota</taxon>
        <taxon>Ustilaginomycotina</taxon>
        <taxon>Malasseziomycetes</taxon>
        <taxon>Malasseziales</taxon>
        <taxon>Malasseziaceae</taxon>
        <taxon>Malassezia</taxon>
    </lineage>
</organism>
<dbReference type="GO" id="GO:0000724">
    <property type="term" value="P:double-strand break repair via homologous recombination"/>
    <property type="evidence" value="ECO:0007669"/>
    <property type="project" value="TreeGrafter"/>
</dbReference>
<feature type="region of interest" description="Disordered" evidence="5">
    <location>
        <begin position="1"/>
        <end position="71"/>
    </location>
</feature>
<keyword evidence="8" id="KW-1185">Reference proteome</keyword>
<gene>
    <name evidence="7" type="primary">SMC5</name>
    <name evidence="7" type="ORF">MPSI1_001686</name>
</gene>
<feature type="compositionally biased region" description="Basic residues" evidence="5">
    <location>
        <begin position="1"/>
        <end position="12"/>
    </location>
</feature>
<evidence type="ECO:0000256" key="3">
    <source>
        <dbReference type="ARBA" id="ARBA00023054"/>
    </source>
</evidence>
<feature type="coiled-coil region" evidence="4">
    <location>
        <begin position="913"/>
        <end position="940"/>
    </location>
</feature>